<dbReference type="FunFam" id="3.30.160.60:FF:000125">
    <property type="entry name" value="Putative zinc finger protein 143"/>
    <property type="match status" value="1"/>
</dbReference>
<keyword evidence="11" id="KW-1185">Reference proteome</keyword>
<feature type="domain" description="C2H2-type" evidence="9">
    <location>
        <begin position="93"/>
        <end position="120"/>
    </location>
</feature>
<dbReference type="Pfam" id="PF00096">
    <property type="entry name" value="zf-C2H2"/>
    <property type="match status" value="5"/>
</dbReference>
<dbReference type="SUPFAM" id="SSF57667">
    <property type="entry name" value="beta-beta-alpha zinc fingers"/>
    <property type="match status" value="4"/>
</dbReference>
<dbReference type="SMART" id="SM00355">
    <property type="entry name" value="ZnF_C2H2"/>
    <property type="match status" value="9"/>
</dbReference>
<keyword evidence="8" id="KW-0539">Nucleus</keyword>
<feature type="domain" description="C2H2-type" evidence="9">
    <location>
        <begin position="70"/>
        <end position="93"/>
    </location>
</feature>
<evidence type="ECO:0000256" key="3">
    <source>
        <dbReference type="ARBA" id="ARBA00022737"/>
    </source>
</evidence>
<dbReference type="PANTHER" id="PTHR46179:SF13">
    <property type="entry name" value="C2H2-TYPE DOMAIN-CONTAINING PROTEIN"/>
    <property type="match status" value="1"/>
</dbReference>
<dbReference type="InterPro" id="IPR036236">
    <property type="entry name" value="Znf_C2H2_sf"/>
</dbReference>
<comment type="subcellular location">
    <subcellularLocation>
        <location evidence="1">Nucleus</location>
    </subcellularLocation>
</comment>
<dbReference type="PANTHER" id="PTHR46179">
    <property type="entry name" value="ZINC FINGER PROTEIN"/>
    <property type="match status" value="1"/>
</dbReference>
<evidence type="ECO:0000256" key="7">
    <source>
        <dbReference type="ARBA" id="ARBA00023163"/>
    </source>
</evidence>
<keyword evidence="2" id="KW-0479">Metal-binding</keyword>
<dbReference type="AlphaFoldDB" id="A0A1B0DEI2"/>
<dbReference type="VEuPathDB" id="VectorBase:PPAPM1_001349"/>
<feature type="domain" description="C2H2-type" evidence="9">
    <location>
        <begin position="220"/>
        <end position="248"/>
    </location>
</feature>
<evidence type="ECO:0000256" key="6">
    <source>
        <dbReference type="ARBA" id="ARBA00023015"/>
    </source>
</evidence>
<protein>
    <recommendedName>
        <fullName evidence="9">C2H2-type domain-containing protein</fullName>
    </recommendedName>
</protein>
<reference evidence="10" key="1">
    <citation type="submission" date="2022-08" db="UniProtKB">
        <authorList>
            <consortium name="EnsemblMetazoa"/>
        </authorList>
    </citation>
    <scope>IDENTIFICATION</scope>
    <source>
        <strain evidence="10">Israel</strain>
    </source>
</reference>
<evidence type="ECO:0000313" key="11">
    <source>
        <dbReference type="Proteomes" id="UP000092462"/>
    </source>
</evidence>
<keyword evidence="6" id="KW-0805">Transcription regulation</keyword>
<evidence type="ECO:0000259" key="9">
    <source>
        <dbReference type="PROSITE" id="PS50157"/>
    </source>
</evidence>
<dbReference type="GO" id="GO:0006357">
    <property type="term" value="P:regulation of transcription by RNA polymerase II"/>
    <property type="evidence" value="ECO:0007669"/>
    <property type="project" value="TreeGrafter"/>
</dbReference>
<keyword evidence="3" id="KW-0677">Repeat</keyword>
<dbReference type="Proteomes" id="UP000092462">
    <property type="component" value="Unassembled WGS sequence"/>
</dbReference>
<feature type="domain" description="C2H2-type" evidence="9">
    <location>
        <begin position="40"/>
        <end position="69"/>
    </location>
</feature>
<dbReference type="PROSITE" id="PS50157">
    <property type="entry name" value="ZINC_FINGER_C2H2_2"/>
    <property type="match status" value="8"/>
</dbReference>
<dbReference type="VEuPathDB" id="VectorBase:PPAI006331"/>
<sequence>MRKVHNINNRKTMCRVCGKVLSSEKSRNVHEQTHSMEKPYICTFEGCDKAFSIQYYLSRHQRIHKNEKKYKCEMCERTFRFSSTLYNHTWQYHNCTECDSKFTEHSDLLEHQKMHDAAPGNFLDKPPSKGKSRRCKTCGKLFASRSYLKTHMLTHSGIRLNKCLYCERSFRDKHVMKKHMKIHERPEKAFKCNVEDCISSFDREPDLKRHIKRYHIEFLHRCTFCSKEYKTKSHVQVHIRRDHLKEDAPLKCTQCDYKSWFSHLFRAHLKHHHQIDIASMKNYKNVLCPETDQENESDIISVNNSKRIACQEIGQDA</sequence>
<evidence type="ECO:0000313" key="10">
    <source>
        <dbReference type="EnsemblMetazoa" id="PPAI006331-PA"/>
    </source>
</evidence>
<feature type="domain" description="C2H2-type" evidence="9">
    <location>
        <begin position="190"/>
        <end position="215"/>
    </location>
</feature>
<organism evidence="10 11">
    <name type="scientific">Phlebotomus papatasi</name>
    <name type="common">Sandfly</name>
    <dbReference type="NCBI Taxonomy" id="29031"/>
    <lineage>
        <taxon>Eukaryota</taxon>
        <taxon>Metazoa</taxon>
        <taxon>Ecdysozoa</taxon>
        <taxon>Arthropoda</taxon>
        <taxon>Hexapoda</taxon>
        <taxon>Insecta</taxon>
        <taxon>Pterygota</taxon>
        <taxon>Neoptera</taxon>
        <taxon>Endopterygota</taxon>
        <taxon>Diptera</taxon>
        <taxon>Nematocera</taxon>
        <taxon>Psychodoidea</taxon>
        <taxon>Psychodidae</taxon>
        <taxon>Phlebotomus</taxon>
        <taxon>Phlebotomus</taxon>
    </lineage>
</organism>
<proteinExistence type="predicted"/>
<dbReference type="EMBL" id="AJVK01032783">
    <property type="status" value="NOT_ANNOTATED_CDS"/>
    <property type="molecule type" value="Genomic_DNA"/>
</dbReference>
<keyword evidence="7" id="KW-0804">Transcription</keyword>
<feature type="domain" description="C2H2-type" evidence="9">
    <location>
        <begin position="161"/>
        <end position="188"/>
    </location>
</feature>
<feature type="domain" description="C2H2-type" evidence="9">
    <location>
        <begin position="133"/>
        <end position="160"/>
    </location>
</feature>
<dbReference type="GO" id="GO:0008270">
    <property type="term" value="F:zinc ion binding"/>
    <property type="evidence" value="ECO:0007669"/>
    <property type="project" value="UniProtKB-KW"/>
</dbReference>
<feature type="domain" description="C2H2-type" evidence="9">
    <location>
        <begin position="12"/>
        <end position="39"/>
    </location>
</feature>
<evidence type="ECO:0000256" key="1">
    <source>
        <dbReference type="ARBA" id="ARBA00004123"/>
    </source>
</evidence>
<evidence type="ECO:0000256" key="5">
    <source>
        <dbReference type="ARBA" id="ARBA00022833"/>
    </source>
</evidence>
<evidence type="ECO:0000256" key="8">
    <source>
        <dbReference type="ARBA" id="ARBA00023242"/>
    </source>
</evidence>
<keyword evidence="5" id="KW-0862">Zinc</keyword>
<name>A0A1B0DEI2_PHLPP</name>
<dbReference type="InterPro" id="IPR051061">
    <property type="entry name" value="Zinc_finger_trans_reg"/>
</dbReference>
<accession>A0A1B0DEI2</accession>
<dbReference type="Gene3D" id="3.30.160.60">
    <property type="entry name" value="Classic Zinc Finger"/>
    <property type="match status" value="6"/>
</dbReference>
<dbReference type="EnsemblMetazoa" id="PPAI006331-RA">
    <property type="protein sequence ID" value="PPAI006331-PA"/>
    <property type="gene ID" value="PPAI006331"/>
</dbReference>
<evidence type="ECO:0000256" key="2">
    <source>
        <dbReference type="ARBA" id="ARBA00022723"/>
    </source>
</evidence>
<dbReference type="GO" id="GO:0005634">
    <property type="term" value="C:nucleus"/>
    <property type="evidence" value="ECO:0007669"/>
    <property type="project" value="UniProtKB-SubCell"/>
</dbReference>
<evidence type="ECO:0000256" key="4">
    <source>
        <dbReference type="ARBA" id="ARBA00022771"/>
    </source>
</evidence>
<dbReference type="PROSITE" id="PS00028">
    <property type="entry name" value="ZINC_FINGER_C2H2_1"/>
    <property type="match status" value="8"/>
</dbReference>
<keyword evidence="4" id="KW-0863">Zinc-finger</keyword>
<dbReference type="InterPro" id="IPR013087">
    <property type="entry name" value="Znf_C2H2_type"/>
</dbReference>